<sequence>MGLCGNVLHYLAGVLLVIKAINGILYRFNNESITSLTRSHPLTVQRLICDFHLLIEADLQDNDVQIRGYDENGDRIIIEIDESKFGKRKNHRGHRVEGVWVLGGVERTNKRKTFLAVVPRRDAQTLTEVHEVVNHSIEFITDEGVYTNTIEGTWLAIERHIVARHRTKLMTPWKLIEFIWRRKHNDNL</sequence>
<keyword evidence="1" id="KW-1133">Transmembrane helix</keyword>
<feature type="transmembrane region" description="Helical" evidence="1">
    <location>
        <begin position="7"/>
        <end position="28"/>
    </location>
</feature>
<dbReference type="InterPro" id="IPR053164">
    <property type="entry name" value="IS1016-like_transposase"/>
</dbReference>
<organism evidence="2 3">
    <name type="scientific">Circinella minor</name>
    <dbReference type="NCBI Taxonomy" id="1195481"/>
    <lineage>
        <taxon>Eukaryota</taxon>
        <taxon>Fungi</taxon>
        <taxon>Fungi incertae sedis</taxon>
        <taxon>Mucoromycota</taxon>
        <taxon>Mucoromycotina</taxon>
        <taxon>Mucoromycetes</taxon>
        <taxon>Mucorales</taxon>
        <taxon>Lichtheimiaceae</taxon>
        <taxon>Circinella</taxon>
    </lineage>
</organism>
<keyword evidence="3" id="KW-1185">Reference proteome</keyword>
<dbReference type="AlphaFoldDB" id="A0A8H7VC45"/>
<evidence type="ECO:0008006" key="4">
    <source>
        <dbReference type="Google" id="ProtNLM"/>
    </source>
</evidence>
<dbReference type="PANTHER" id="PTHR47163">
    <property type="entry name" value="DDE_TNP_IS1595 DOMAIN-CONTAINING PROTEIN"/>
    <property type="match status" value="1"/>
</dbReference>
<gene>
    <name evidence="2" type="ORF">INT45_004513</name>
</gene>
<reference evidence="2 3" key="1">
    <citation type="submission" date="2020-12" db="EMBL/GenBank/DDBJ databases">
        <title>Metabolic potential, ecology and presence of endohyphal bacteria is reflected in genomic diversity of Mucoromycotina.</title>
        <authorList>
            <person name="Muszewska A."/>
            <person name="Okrasinska A."/>
            <person name="Steczkiewicz K."/>
            <person name="Drgas O."/>
            <person name="Orlowska M."/>
            <person name="Perlinska-Lenart U."/>
            <person name="Aleksandrzak-Piekarczyk T."/>
            <person name="Szatraj K."/>
            <person name="Zielenkiewicz U."/>
            <person name="Pilsyk S."/>
            <person name="Malc E."/>
            <person name="Mieczkowski P."/>
            <person name="Kruszewska J.S."/>
            <person name="Biernat P."/>
            <person name="Pawlowska J."/>
        </authorList>
    </citation>
    <scope>NUCLEOTIDE SEQUENCE [LARGE SCALE GENOMIC DNA]</scope>
    <source>
        <strain evidence="2 3">CBS 142.35</strain>
    </source>
</reference>
<keyword evidence="1" id="KW-0472">Membrane</keyword>
<proteinExistence type="predicted"/>
<accession>A0A8H7VC45</accession>
<protein>
    <recommendedName>
        <fullName evidence="4">ISXO2-like transposase domain-containing protein</fullName>
    </recommendedName>
</protein>
<dbReference type="EMBL" id="JAEPRB010000687">
    <property type="protein sequence ID" value="KAG2213352.1"/>
    <property type="molecule type" value="Genomic_DNA"/>
</dbReference>
<name>A0A8H7VC45_9FUNG</name>
<evidence type="ECO:0000256" key="1">
    <source>
        <dbReference type="SAM" id="Phobius"/>
    </source>
</evidence>
<comment type="caution">
    <text evidence="2">The sequence shown here is derived from an EMBL/GenBank/DDBJ whole genome shotgun (WGS) entry which is preliminary data.</text>
</comment>
<dbReference type="PANTHER" id="PTHR47163:SF2">
    <property type="entry name" value="SI:DKEY-17M8.2"/>
    <property type="match status" value="1"/>
</dbReference>
<dbReference type="Proteomes" id="UP000646827">
    <property type="component" value="Unassembled WGS sequence"/>
</dbReference>
<evidence type="ECO:0000313" key="3">
    <source>
        <dbReference type="Proteomes" id="UP000646827"/>
    </source>
</evidence>
<evidence type="ECO:0000313" key="2">
    <source>
        <dbReference type="EMBL" id="KAG2213352.1"/>
    </source>
</evidence>
<dbReference type="OrthoDB" id="2278611at2759"/>
<keyword evidence="1" id="KW-0812">Transmembrane</keyword>